<keyword evidence="1" id="KW-0645">Protease</keyword>
<dbReference type="InterPro" id="IPR023828">
    <property type="entry name" value="Peptidase_S8_Ser-AS"/>
</dbReference>
<evidence type="ECO:0000256" key="3">
    <source>
        <dbReference type="ARBA" id="ARBA00022825"/>
    </source>
</evidence>
<dbReference type="Gene3D" id="3.40.50.200">
    <property type="entry name" value="Peptidase S8/S53 domain"/>
    <property type="match status" value="1"/>
</dbReference>
<organism evidence="5 6">
    <name type="scientific">Panagrolaimus superbus</name>
    <dbReference type="NCBI Taxonomy" id="310955"/>
    <lineage>
        <taxon>Eukaryota</taxon>
        <taxon>Metazoa</taxon>
        <taxon>Ecdysozoa</taxon>
        <taxon>Nematoda</taxon>
        <taxon>Chromadorea</taxon>
        <taxon>Rhabditida</taxon>
        <taxon>Tylenchina</taxon>
        <taxon>Panagrolaimomorpha</taxon>
        <taxon>Panagrolaimoidea</taxon>
        <taxon>Panagrolaimidae</taxon>
        <taxon>Panagrolaimus</taxon>
    </lineage>
</organism>
<dbReference type="Gene3D" id="2.60.40.3170">
    <property type="match status" value="1"/>
</dbReference>
<accession>A0A914XWK1</accession>
<reference evidence="6" key="1">
    <citation type="submission" date="2022-11" db="UniProtKB">
        <authorList>
            <consortium name="WormBaseParasite"/>
        </authorList>
    </citation>
    <scope>IDENTIFICATION</scope>
</reference>
<dbReference type="PROSITE" id="PS00138">
    <property type="entry name" value="SUBTILASE_SER"/>
    <property type="match status" value="1"/>
</dbReference>
<evidence type="ECO:0000256" key="1">
    <source>
        <dbReference type="ARBA" id="ARBA00022670"/>
    </source>
</evidence>
<evidence type="ECO:0000256" key="2">
    <source>
        <dbReference type="ARBA" id="ARBA00022801"/>
    </source>
</evidence>
<dbReference type="GO" id="GO:0006508">
    <property type="term" value="P:proteolysis"/>
    <property type="evidence" value="ECO:0007669"/>
    <property type="project" value="UniProtKB-KW"/>
</dbReference>
<evidence type="ECO:0000313" key="6">
    <source>
        <dbReference type="WBParaSite" id="PSU_v2.g11345.t1"/>
    </source>
</evidence>
<evidence type="ECO:0000313" key="5">
    <source>
        <dbReference type="Proteomes" id="UP000887577"/>
    </source>
</evidence>
<keyword evidence="3" id="KW-0720">Serine protease</keyword>
<keyword evidence="5" id="KW-1185">Reference proteome</keyword>
<keyword evidence="2" id="KW-0378">Hydrolase</keyword>
<dbReference type="AlphaFoldDB" id="A0A914XWK1"/>
<proteinExistence type="predicted"/>
<evidence type="ECO:0000259" key="4">
    <source>
        <dbReference type="Pfam" id="PF00082"/>
    </source>
</evidence>
<feature type="domain" description="Peptidase S8/S53" evidence="4">
    <location>
        <begin position="22"/>
        <end position="80"/>
    </location>
</feature>
<name>A0A914XWK1_9BILA</name>
<sequence>MKLSIILQLEDLGQKEVGDWIFVAYTGTSLSSPNAAGAVACLISALKENSIEYSPTSIKFALFKTANLPKNGKQFEFGHGIIQIDAAFDYCKKNTTIPTFLTKSKGILFVQNDENQSDMERSVNLSDFIHFTATEDEDVAKKWTLELSSKMEECFKLSKIDKITNLFTVKIDTNKLESGSLKYAEIMVMDPLIGSLLNIPVFVIYLLKITETKNYSFQRESYLNYEDPYHLLFHPVFKNTFKKCEIKITALEKMVNTKVCVQYLVLDENMMDSAKTQSTQKILTFTPKNQIHTYFIPIKKPVIHDFCIYQNNLFSSTRPKFKLEISFKDDFQNGSNTVESEEEDIVKNAL</sequence>
<dbReference type="Pfam" id="PF00082">
    <property type="entry name" value="Peptidase_S8"/>
    <property type="match status" value="1"/>
</dbReference>
<dbReference type="SUPFAM" id="SSF52743">
    <property type="entry name" value="Subtilisin-like"/>
    <property type="match status" value="1"/>
</dbReference>
<protein>
    <submittedName>
        <fullName evidence="6">Peptidase S8/S53 domain-containing protein</fullName>
    </submittedName>
</protein>
<dbReference type="WBParaSite" id="PSU_v2.g11345.t1">
    <property type="protein sequence ID" value="PSU_v2.g11345.t1"/>
    <property type="gene ID" value="PSU_v2.g11345"/>
</dbReference>
<dbReference type="InterPro" id="IPR000209">
    <property type="entry name" value="Peptidase_S8/S53_dom"/>
</dbReference>
<dbReference type="InterPro" id="IPR046940">
    <property type="entry name" value="TPPII_Ig-like_sf"/>
</dbReference>
<dbReference type="Proteomes" id="UP000887577">
    <property type="component" value="Unplaced"/>
</dbReference>
<dbReference type="GO" id="GO:0004252">
    <property type="term" value="F:serine-type endopeptidase activity"/>
    <property type="evidence" value="ECO:0007669"/>
    <property type="project" value="InterPro"/>
</dbReference>
<dbReference type="InterPro" id="IPR036852">
    <property type="entry name" value="Peptidase_S8/S53_dom_sf"/>
</dbReference>